<dbReference type="InterPro" id="IPR050267">
    <property type="entry name" value="Anti-sigma-factor_SerPK"/>
</dbReference>
<evidence type="ECO:0000313" key="4">
    <source>
        <dbReference type="EMBL" id="GAA2403300.1"/>
    </source>
</evidence>
<dbReference type="CDD" id="cd16936">
    <property type="entry name" value="HATPase_RsbW-like"/>
    <property type="match status" value="1"/>
</dbReference>
<evidence type="ECO:0000313" key="5">
    <source>
        <dbReference type="Proteomes" id="UP001500058"/>
    </source>
</evidence>
<comment type="caution">
    <text evidence="4">The sequence shown here is derived from an EMBL/GenBank/DDBJ whole genome shotgun (WGS) entry which is preliminary data.</text>
</comment>
<sequence length="180" mass="19008">MTAHPVTSASDPSLASLPGDWPGLPGCGSSSPDPSRVRPRVHGEFAACGFGPAPRWAATAREFTRRTLGAWNLTALVDDVSVIVSELVGNALRYGVHAAPARPAGERPVRLGLLWQDTTLLCAVSDPSSVLPVVREPDHLAESGRGLHIVDALSWRWGWSRPCCGTGKTVWATVGVDGGR</sequence>
<evidence type="ECO:0000256" key="2">
    <source>
        <dbReference type="SAM" id="MobiDB-lite"/>
    </source>
</evidence>
<proteinExistence type="predicted"/>
<dbReference type="InterPro" id="IPR036890">
    <property type="entry name" value="HATPase_C_sf"/>
</dbReference>
<dbReference type="Gene3D" id="3.30.565.10">
    <property type="entry name" value="Histidine kinase-like ATPase, C-terminal domain"/>
    <property type="match status" value="1"/>
</dbReference>
<dbReference type="Proteomes" id="UP001500058">
    <property type="component" value="Unassembled WGS sequence"/>
</dbReference>
<evidence type="ECO:0000256" key="1">
    <source>
        <dbReference type="ARBA" id="ARBA00022527"/>
    </source>
</evidence>
<feature type="compositionally biased region" description="Polar residues" evidence="2">
    <location>
        <begin position="1"/>
        <end position="13"/>
    </location>
</feature>
<dbReference type="Pfam" id="PF13581">
    <property type="entry name" value="HATPase_c_2"/>
    <property type="match status" value="1"/>
</dbReference>
<dbReference type="SUPFAM" id="SSF55874">
    <property type="entry name" value="ATPase domain of HSP90 chaperone/DNA topoisomerase II/histidine kinase"/>
    <property type="match status" value="1"/>
</dbReference>
<reference evidence="4 5" key="1">
    <citation type="journal article" date="2019" name="Int. J. Syst. Evol. Microbiol.">
        <title>The Global Catalogue of Microorganisms (GCM) 10K type strain sequencing project: providing services to taxonomists for standard genome sequencing and annotation.</title>
        <authorList>
            <consortium name="The Broad Institute Genomics Platform"/>
            <consortium name="The Broad Institute Genome Sequencing Center for Infectious Disease"/>
            <person name="Wu L."/>
            <person name="Ma J."/>
        </authorList>
    </citation>
    <scope>NUCLEOTIDE SEQUENCE [LARGE SCALE GENOMIC DNA]</scope>
    <source>
        <strain evidence="4 5">JCM 6921</strain>
    </source>
</reference>
<keyword evidence="1" id="KW-0723">Serine/threonine-protein kinase</keyword>
<keyword evidence="1" id="KW-0418">Kinase</keyword>
<dbReference type="PANTHER" id="PTHR35526:SF3">
    <property type="entry name" value="ANTI-SIGMA-F FACTOR RSBW"/>
    <property type="match status" value="1"/>
</dbReference>
<dbReference type="EMBL" id="BAAATJ010000015">
    <property type="protein sequence ID" value="GAA2403300.1"/>
    <property type="molecule type" value="Genomic_DNA"/>
</dbReference>
<evidence type="ECO:0000259" key="3">
    <source>
        <dbReference type="Pfam" id="PF13581"/>
    </source>
</evidence>
<organism evidence="4 5">
    <name type="scientific">Streptomyces glaucosporus</name>
    <dbReference type="NCBI Taxonomy" id="284044"/>
    <lineage>
        <taxon>Bacteria</taxon>
        <taxon>Bacillati</taxon>
        <taxon>Actinomycetota</taxon>
        <taxon>Actinomycetes</taxon>
        <taxon>Kitasatosporales</taxon>
        <taxon>Streptomycetaceae</taxon>
        <taxon>Streptomyces</taxon>
    </lineage>
</organism>
<name>A0ABN3IH13_9ACTN</name>
<keyword evidence="5" id="KW-1185">Reference proteome</keyword>
<dbReference type="InterPro" id="IPR003594">
    <property type="entry name" value="HATPase_dom"/>
</dbReference>
<keyword evidence="1" id="KW-0808">Transferase</keyword>
<accession>A0ABN3IH13</accession>
<feature type="region of interest" description="Disordered" evidence="2">
    <location>
        <begin position="1"/>
        <end position="38"/>
    </location>
</feature>
<protein>
    <recommendedName>
        <fullName evidence="3">Histidine kinase/HSP90-like ATPase domain-containing protein</fullName>
    </recommendedName>
</protein>
<feature type="domain" description="Histidine kinase/HSP90-like ATPase" evidence="3">
    <location>
        <begin position="54"/>
        <end position="173"/>
    </location>
</feature>
<gene>
    <name evidence="4" type="ORF">GCM10010420_33150</name>
</gene>
<dbReference type="PANTHER" id="PTHR35526">
    <property type="entry name" value="ANTI-SIGMA-F FACTOR RSBW-RELATED"/>
    <property type="match status" value="1"/>
</dbReference>